<sequence length="248" mass="26587">MITDTPVVLIAGMNLSPRMWSRCDLPAGTILVTPQDDSMEAVIGRLLAELPPRFILGGLSLGGIVAMHVAARAPERVAGLMLMATNARSPTQEQLEGWEATIEGLTGTGYRSGGTGPREYQESILSLLLSDPTVDDWSVMVTDSAGDLTADTLVSQLRLQQTRTDARPGLRRCRIPTVILAGDRDALCPVANHEEIRDTLPDDTAVELTVLDGVGHLIPVEVPDAVTSAIDILLQLSRTTIERTCTTP</sequence>
<dbReference type="AlphaFoldDB" id="X5DTK7"/>
<reference evidence="2 3" key="1">
    <citation type="journal article" date="2015" name="Int. J. Syst. Evol. Microbiol.">
        <title>Revisiting Corynebacterium glyciniphilum (ex Kubota et al., 1972) sp. nov., nom. rev., isolated from putrefied banana.</title>
        <authorList>
            <person name="Al-Dilaimi A."/>
            <person name="Bednarz H."/>
            <person name="Lomker A."/>
            <person name="Niehaus K."/>
            <person name="Kalinowski J."/>
            <person name="Ruckert C."/>
        </authorList>
    </citation>
    <scope>NUCLEOTIDE SEQUENCE [LARGE SCALE GENOMIC DNA]</scope>
    <source>
        <strain evidence="2">AJ 3170</strain>
    </source>
</reference>
<dbReference type="Proteomes" id="UP000023703">
    <property type="component" value="Chromosome"/>
</dbReference>
<name>X5DTK7_9CORY</name>
<dbReference type="PANTHER" id="PTHR43433:SF4">
    <property type="entry name" value="NON-HEME CHLOROPEROXIDASE-RELATED"/>
    <property type="match status" value="1"/>
</dbReference>
<dbReference type="KEGG" id="cgy:CGLY_10845"/>
<evidence type="ECO:0000313" key="3">
    <source>
        <dbReference type="Proteomes" id="UP000023703"/>
    </source>
</evidence>
<dbReference type="HOGENOM" id="CLU_020336_29_1_11"/>
<dbReference type="OrthoDB" id="5422338at2"/>
<proteinExistence type="predicted"/>
<accession>X5DTK7</accession>
<dbReference type="EMBL" id="CP006842">
    <property type="protein sequence ID" value="AHW64614.1"/>
    <property type="molecule type" value="Genomic_DNA"/>
</dbReference>
<dbReference type="eggNOG" id="COG2021">
    <property type="taxonomic scope" value="Bacteria"/>
</dbReference>
<dbReference type="PRINTS" id="PR00111">
    <property type="entry name" value="ABHYDROLASE"/>
</dbReference>
<dbReference type="InterPro" id="IPR000073">
    <property type="entry name" value="AB_hydrolase_1"/>
</dbReference>
<dbReference type="Pfam" id="PF12146">
    <property type="entry name" value="Hydrolase_4"/>
    <property type="match status" value="1"/>
</dbReference>
<dbReference type="InterPro" id="IPR050471">
    <property type="entry name" value="AB_hydrolase"/>
</dbReference>
<dbReference type="Gene3D" id="3.40.50.1820">
    <property type="entry name" value="alpha/beta hydrolase"/>
    <property type="match status" value="1"/>
</dbReference>
<feature type="domain" description="Serine aminopeptidase S33" evidence="1">
    <location>
        <begin position="53"/>
        <end position="221"/>
    </location>
</feature>
<evidence type="ECO:0000259" key="1">
    <source>
        <dbReference type="Pfam" id="PF12146"/>
    </source>
</evidence>
<dbReference type="SUPFAM" id="SSF53474">
    <property type="entry name" value="alpha/beta-Hydrolases"/>
    <property type="match status" value="1"/>
</dbReference>
<dbReference type="InterPro" id="IPR029058">
    <property type="entry name" value="AB_hydrolase_fold"/>
</dbReference>
<dbReference type="GO" id="GO:0003824">
    <property type="term" value="F:catalytic activity"/>
    <property type="evidence" value="ECO:0007669"/>
    <property type="project" value="UniProtKB-ARBA"/>
</dbReference>
<keyword evidence="3" id="KW-1185">Reference proteome</keyword>
<organism evidence="2 3">
    <name type="scientific">Corynebacterium glyciniphilum AJ 3170</name>
    <dbReference type="NCBI Taxonomy" id="1404245"/>
    <lineage>
        <taxon>Bacteria</taxon>
        <taxon>Bacillati</taxon>
        <taxon>Actinomycetota</taxon>
        <taxon>Actinomycetes</taxon>
        <taxon>Mycobacteriales</taxon>
        <taxon>Corynebacteriaceae</taxon>
        <taxon>Corynebacterium</taxon>
    </lineage>
</organism>
<dbReference type="InterPro" id="IPR022742">
    <property type="entry name" value="Hydrolase_4"/>
</dbReference>
<gene>
    <name evidence="2" type="ORF">CGLY_10845</name>
</gene>
<dbReference type="STRING" id="1404245.CGLY_10845"/>
<evidence type="ECO:0000313" key="2">
    <source>
        <dbReference type="EMBL" id="AHW64614.1"/>
    </source>
</evidence>
<dbReference type="RefSeq" id="WP_038549378.1">
    <property type="nucleotide sequence ID" value="NZ_CP006842.1"/>
</dbReference>
<dbReference type="PANTHER" id="PTHR43433">
    <property type="entry name" value="HYDROLASE, ALPHA/BETA FOLD FAMILY PROTEIN"/>
    <property type="match status" value="1"/>
</dbReference>
<protein>
    <recommendedName>
        <fullName evidence="1">Serine aminopeptidase S33 domain-containing protein</fullName>
    </recommendedName>
</protein>